<evidence type="ECO:0000259" key="13">
    <source>
        <dbReference type="Pfam" id="PF00561"/>
    </source>
</evidence>
<dbReference type="RefSeq" id="WP_187077492.1">
    <property type="nucleotide sequence ID" value="NZ_JACORT010000007.1"/>
</dbReference>
<dbReference type="Pfam" id="PF00561">
    <property type="entry name" value="Abhydrolase_1"/>
    <property type="match status" value="1"/>
</dbReference>
<dbReference type="PRINTS" id="PR00793">
    <property type="entry name" value="PROAMNOPTASE"/>
</dbReference>
<evidence type="ECO:0000256" key="3">
    <source>
        <dbReference type="ARBA" id="ARBA00010088"/>
    </source>
</evidence>
<reference evidence="14" key="1">
    <citation type="submission" date="2020-08" db="EMBL/GenBank/DDBJ databases">
        <title>Ramlibacter sp. USB13 16S ribosomal RNA gene genome sequencing and assembly.</title>
        <authorList>
            <person name="Kang M."/>
        </authorList>
    </citation>
    <scope>NUCLEOTIDE SEQUENCE</scope>
    <source>
        <strain evidence="14">USB13</strain>
    </source>
</reference>
<evidence type="ECO:0000256" key="10">
    <source>
        <dbReference type="ARBA" id="ARBA00029605"/>
    </source>
</evidence>
<dbReference type="PIRSF" id="PIRSF006431">
    <property type="entry name" value="Pept_S33"/>
    <property type="match status" value="1"/>
</dbReference>
<evidence type="ECO:0000313" key="14">
    <source>
        <dbReference type="EMBL" id="MBC5784754.1"/>
    </source>
</evidence>
<name>A0A923MU93_9BURK</name>
<dbReference type="GO" id="GO:0006508">
    <property type="term" value="P:proteolysis"/>
    <property type="evidence" value="ECO:0007669"/>
    <property type="project" value="UniProtKB-KW"/>
</dbReference>
<dbReference type="InterPro" id="IPR029058">
    <property type="entry name" value="AB_hydrolase_fold"/>
</dbReference>
<evidence type="ECO:0000256" key="11">
    <source>
        <dbReference type="PIRNR" id="PIRNR006431"/>
    </source>
</evidence>
<keyword evidence="9 11" id="KW-0378">Hydrolase</keyword>
<dbReference type="PANTHER" id="PTHR43722">
    <property type="entry name" value="PROLINE IMINOPEPTIDASE"/>
    <property type="match status" value="1"/>
</dbReference>
<gene>
    <name evidence="14" type="ORF">H8N03_17525</name>
</gene>
<keyword evidence="6 11" id="KW-0031">Aminopeptidase</keyword>
<dbReference type="GO" id="GO:0004177">
    <property type="term" value="F:aminopeptidase activity"/>
    <property type="evidence" value="ECO:0007669"/>
    <property type="project" value="UniProtKB-UniRule"/>
</dbReference>
<evidence type="ECO:0000256" key="4">
    <source>
        <dbReference type="ARBA" id="ARBA00012568"/>
    </source>
</evidence>
<evidence type="ECO:0000256" key="12">
    <source>
        <dbReference type="PIRSR" id="PIRSR006431-1"/>
    </source>
</evidence>
<sequence length="319" mass="34217">MSFRAPSSELSAPCRSGRLAVGEGHAIAWQVSGPEQAPALLLLHGGPGSAWSSRLADAFDAFGLRIVGFDQRGCGESTPRGETRANDTQRLVADIERLRSTLEVRRWLVAGGSWGGTLALAYAGQHPAAVAGLLLRNLFVPDAASLDWFFRGASARFPRAWAEFVSVLPPDAHRAPLQGFAHLFADGSDDEQAAAARAWVAWEQVLSGAAPQPLPPASARAAVDRCRIQVHYLLRQCWLGREGVAEAARAVARLPVEFVHGAEDLVCRPAAARELQQLLPRSRFTEVAGAGHDPFHPAMVQAARAALDRLLAATEARRP</sequence>
<comment type="caution">
    <text evidence="14">The sequence shown here is derived from an EMBL/GenBank/DDBJ whole genome shotgun (WGS) entry which is preliminary data.</text>
</comment>
<dbReference type="EC" id="3.4.11.5" evidence="4 11"/>
<evidence type="ECO:0000256" key="2">
    <source>
        <dbReference type="ARBA" id="ARBA00004496"/>
    </source>
</evidence>
<keyword evidence="8 11" id="KW-0645">Protease</keyword>
<keyword evidence="7 11" id="KW-0963">Cytoplasm</keyword>
<evidence type="ECO:0000256" key="9">
    <source>
        <dbReference type="ARBA" id="ARBA00022801"/>
    </source>
</evidence>
<dbReference type="PRINTS" id="PR00111">
    <property type="entry name" value="ABHYDROLASE"/>
</dbReference>
<evidence type="ECO:0000256" key="8">
    <source>
        <dbReference type="ARBA" id="ARBA00022670"/>
    </source>
</evidence>
<protein>
    <recommendedName>
        <fullName evidence="5 11">Proline iminopeptidase</fullName>
        <shortName evidence="11">PIP</shortName>
        <ecNumber evidence="4 11">3.4.11.5</ecNumber>
    </recommendedName>
    <alternativeName>
        <fullName evidence="10 11">Prolyl aminopeptidase</fullName>
    </alternativeName>
</protein>
<dbReference type="InterPro" id="IPR005944">
    <property type="entry name" value="Pro_iminopeptidase"/>
</dbReference>
<organism evidence="14 15">
    <name type="scientific">Ramlibacter cellulosilyticus</name>
    <dbReference type="NCBI Taxonomy" id="2764187"/>
    <lineage>
        <taxon>Bacteria</taxon>
        <taxon>Pseudomonadati</taxon>
        <taxon>Pseudomonadota</taxon>
        <taxon>Betaproteobacteria</taxon>
        <taxon>Burkholderiales</taxon>
        <taxon>Comamonadaceae</taxon>
        <taxon>Ramlibacter</taxon>
    </lineage>
</organism>
<proteinExistence type="inferred from homology"/>
<comment type="similarity">
    <text evidence="3 11">Belongs to the peptidase S33 family.</text>
</comment>
<feature type="domain" description="AB hydrolase-1" evidence="13">
    <location>
        <begin position="38"/>
        <end position="295"/>
    </location>
</feature>
<dbReference type="AlphaFoldDB" id="A0A923MU93"/>
<evidence type="ECO:0000256" key="5">
    <source>
        <dbReference type="ARBA" id="ARBA00021843"/>
    </source>
</evidence>
<evidence type="ECO:0000256" key="6">
    <source>
        <dbReference type="ARBA" id="ARBA00022438"/>
    </source>
</evidence>
<dbReference type="EMBL" id="JACORT010000007">
    <property type="protein sequence ID" value="MBC5784754.1"/>
    <property type="molecule type" value="Genomic_DNA"/>
</dbReference>
<comment type="catalytic activity">
    <reaction evidence="1 11">
        <text>Release of N-terminal proline from a peptide.</text>
        <dbReference type="EC" id="3.4.11.5"/>
    </reaction>
</comment>
<feature type="active site" evidence="12">
    <location>
        <position position="264"/>
    </location>
</feature>
<accession>A0A923MU93</accession>
<dbReference type="SUPFAM" id="SSF53474">
    <property type="entry name" value="alpha/beta-Hydrolases"/>
    <property type="match status" value="1"/>
</dbReference>
<dbReference type="Gene3D" id="3.40.50.1820">
    <property type="entry name" value="alpha/beta hydrolase"/>
    <property type="match status" value="1"/>
</dbReference>
<feature type="active site" description="Nucleophile" evidence="12">
    <location>
        <position position="113"/>
    </location>
</feature>
<dbReference type="Proteomes" id="UP000608513">
    <property type="component" value="Unassembled WGS sequence"/>
</dbReference>
<feature type="active site" description="Proton donor" evidence="12">
    <location>
        <position position="292"/>
    </location>
</feature>
<dbReference type="PANTHER" id="PTHR43722:SF1">
    <property type="entry name" value="PROLINE IMINOPEPTIDASE"/>
    <property type="match status" value="1"/>
</dbReference>
<evidence type="ECO:0000256" key="7">
    <source>
        <dbReference type="ARBA" id="ARBA00022490"/>
    </source>
</evidence>
<evidence type="ECO:0000256" key="1">
    <source>
        <dbReference type="ARBA" id="ARBA00001585"/>
    </source>
</evidence>
<dbReference type="GO" id="GO:0005737">
    <property type="term" value="C:cytoplasm"/>
    <property type="evidence" value="ECO:0007669"/>
    <property type="project" value="UniProtKB-SubCell"/>
</dbReference>
<evidence type="ECO:0000313" key="15">
    <source>
        <dbReference type="Proteomes" id="UP000608513"/>
    </source>
</evidence>
<dbReference type="InterPro" id="IPR002410">
    <property type="entry name" value="Peptidase_S33"/>
</dbReference>
<keyword evidence="15" id="KW-1185">Reference proteome</keyword>
<comment type="subcellular location">
    <subcellularLocation>
        <location evidence="2 11">Cytoplasm</location>
    </subcellularLocation>
</comment>
<dbReference type="InterPro" id="IPR000073">
    <property type="entry name" value="AB_hydrolase_1"/>
</dbReference>